<evidence type="ECO:0000313" key="2">
    <source>
        <dbReference type="EMBL" id="TKX22088.1"/>
    </source>
</evidence>
<sequence>MKFTTSIAAVAAIVAPAFAAPAGDLTKRDTCTLTAVFTKGTVIGSGGPGQVPVFTSDNFFTFQRPGSDVFRINGNSIQSGWQTIPSSSTGTAMDVSFYSAFDLSSWNPCKTIQSGHQTLPASYPVSAQATGHYSDSSGSACRRRIASYSYHEPPDVPAGRQGEEDYEDIGTCCANCTMAFER</sequence>
<dbReference type="AlphaFoldDB" id="A0A4U7AUG9"/>
<name>A0A4U7AUG9_9PEZI</name>
<dbReference type="Proteomes" id="UP000308133">
    <property type="component" value="Unassembled WGS sequence"/>
</dbReference>
<dbReference type="EMBL" id="PTQR01000074">
    <property type="protein sequence ID" value="TKX22088.1"/>
    <property type="molecule type" value="Genomic_DNA"/>
</dbReference>
<feature type="chain" id="PRO_5020197532" evidence="1">
    <location>
        <begin position="20"/>
        <end position="182"/>
    </location>
</feature>
<feature type="signal peptide" evidence="1">
    <location>
        <begin position="1"/>
        <end position="19"/>
    </location>
</feature>
<organism evidence="2 3">
    <name type="scientific">Elsinoe australis</name>
    <dbReference type="NCBI Taxonomy" id="40998"/>
    <lineage>
        <taxon>Eukaryota</taxon>
        <taxon>Fungi</taxon>
        <taxon>Dikarya</taxon>
        <taxon>Ascomycota</taxon>
        <taxon>Pezizomycotina</taxon>
        <taxon>Dothideomycetes</taxon>
        <taxon>Dothideomycetidae</taxon>
        <taxon>Myriangiales</taxon>
        <taxon>Elsinoaceae</taxon>
        <taxon>Elsinoe</taxon>
    </lineage>
</organism>
<comment type="caution">
    <text evidence="2">The sequence shown here is derived from an EMBL/GenBank/DDBJ whole genome shotgun (WGS) entry which is preliminary data.</text>
</comment>
<evidence type="ECO:0000256" key="1">
    <source>
        <dbReference type="SAM" id="SignalP"/>
    </source>
</evidence>
<protein>
    <submittedName>
        <fullName evidence="2">Uncharacterized protein</fullName>
    </submittedName>
</protein>
<accession>A0A4U7AUG9</accession>
<keyword evidence="1" id="KW-0732">Signal</keyword>
<proteinExistence type="predicted"/>
<reference evidence="2 3" key="1">
    <citation type="submission" date="2018-02" db="EMBL/GenBank/DDBJ databases">
        <title>Draft genome sequences of Elsinoe sp., causing black scab on jojoba.</title>
        <authorList>
            <person name="Stodart B."/>
            <person name="Jeffress S."/>
            <person name="Ash G."/>
            <person name="Arun Chinnappa K."/>
        </authorList>
    </citation>
    <scope>NUCLEOTIDE SEQUENCE [LARGE SCALE GENOMIC DNA]</scope>
    <source>
        <strain evidence="2 3">Hillstone_2</strain>
    </source>
</reference>
<gene>
    <name evidence="2" type="ORF">C1H76_5721</name>
</gene>
<evidence type="ECO:0000313" key="3">
    <source>
        <dbReference type="Proteomes" id="UP000308133"/>
    </source>
</evidence>